<reference evidence="2" key="1">
    <citation type="submission" date="2002-06" db="EMBL/GenBank/DDBJ databases">
        <authorList>
            <person name="Stapleton M."/>
            <person name="Brokstein P."/>
            <person name="Hong L."/>
            <person name="Agbayani A."/>
            <person name="Carlson J."/>
            <person name="Champe M."/>
            <person name="Chavez C."/>
            <person name="Dorsett V."/>
            <person name="Dresnek D."/>
            <person name="Farfan D."/>
            <person name="Frise E."/>
            <person name="George R."/>
            <person name="Gonzalez M."/>
            <person name="Guarin H."/>
            <person name="Kronmiller B."/>
            <person name="Li P."/>
            <person name="Liao G."/>
            <person name="Miranda A."/>
            <person name="Mungall C.J."/>
            <person name="Nunoo J."/>
            <person name="Pacleb J."/>
            <person name="Paragas V."/>
            <person name="Park S."/>
            <person name="Patel S."/>
            <person name="Phouanenavong S."/>
            <person name="Wan K."/>
            <person name="Yu C."/>
            <person name="Lewis S.E."/>
            <person name="Rubin G.M."/>
            <person name="Celniker S."/>
        </authorList>
    </citation>
    <scope>NUCLEOTIDE SEQUENCE</scope>
</reference>
<keyword evidence="1" id="KW-0472">Membrane</keyword>
<evidence type="ECO:0000256" key="1">
    <source>
        <dbReference type="SAM" id="Phobius"/>
    </source>
</evidence>
<organism evidence="2">
    <name type="scientific">Drosophila melanogaster</name>
    <name type="common">Fruit fly</name>
    <dbReference type="NCBI Taxonomy" id="7227"/>
    <lineage>
        <taxon>Eukaryota</taxon>
        <taxon>Metazoa</taxon>
        <taxon>Ecdysozoa</taxon>
        <taxon>Arthropoda</taxon>
        <taxon>Hexapoda</taxon>
        <taxon>Insecta</taxon>
        <taxon>Pterygota</taxon>
        <taxon>Neoptera</taxon>
        <taxon>Endopterygota</taxon>
        <taxon>Diptera</taxon>
        <taxon>Brachycera</taxon>
        <taxon>Muscomorpha</taxon>
        <taxon>Ephydroidea</taxon>
        <taxon>Drosophilidae</taxon>
        <taxon>Drosophila</taxon>
        <taxon>Sophophora</taxon>
    </lineage>
</organism>
<keyword evidence="1" id="KW-1133">Transmembrane helix</keyword>
<name>Q8MRX7_DROME</name>
<dbReference type="AlphaFoldDB" id="Q8MRX7"/>
<protein>
    <submittedName>
        <fullName evidence="2">SD15619p</fullName>
    </submittedName>
</protein>
<evidence type="ECO:0000313" key="2">
    <source>
        <dbReference type="EMBL" id="AAM51069.1"/>
    </source>
</evidence>
<feature type="transmembrane region" description="Helical" evidence="1">
    <location>
        <begin position="12"/>
        <end position="33"/>
    </location>
</feature>
<sequence length="117" mass="13531">MPAAVVTSDDVAISIFRQLSGLLLVFCLPNISARKCSISKINRPGRPDRRALKMRRGSTGLTFAFVSRFLRYSTCVARDRHLVRILVMRIPMRMWVLTWGRLLLHGQLLHCLPWDRR</sequence>
<dbReference type="EMBL" id="AY119209">
    <property type="protein sequence ID" value="AAM51069.1"/>
    <property type="molecule type" value="mRNA"/>
</dbReference>
<keyword evidence="1" id="KW-0812">Transmembrane</keyword>
<accession>Q8MRX7</accession>
<dbReference type="UCSC" id="CG32021-RA">
    <property type="organism name" value="d. melanogaster"/>
</dbReference>
<proteinExistence type="evidence at transcript level"/>